<sequence length="348" mass="39770">MGLCGSVDADGRATNARLQKELDNYAAQMEDKIRLLLLGAGESGKSTIFKQMRIIYGSGFTQSDRQMYITAIHNNTISCMKAICEHIQEEDGVRAVAELKVLDEASETDPLTEELGAIISTLWGDSGVQKAWNRRSEYQVIESNAEYFKKIDEISAFGYVPDDADILLSRVRTTGIVEESYEIEGSTFVIIDVGGQRNERKKWIHCFEDVNAIIYVAALSEYDQVLFEDKKQNRMVEALTLFGEMCNSPWFERTDMILFLNKCDLFQDKIMKVKINSVPEFEEYEIPPQDYDSGVQFFLEEFMKRNHKEKDIFFHVTCATDSSNVKVVFDACRDIILKKNLEDSGFMN</sequence>
<dbReference type="InterPro" id="IPR001019">
    <property type="entry name" value="Gprotein_alpha_su"/>
</dbReference>
<feature type="binding site" evidence="7">
    <location>
        <position position="46"/>
    </location>
    <ligand>
        <name>Mg(2+)</name>
        <dbReference type="ChEBI" id="CHEBI:18420"/>
    </ligand>
</feature>
<evidence type="ECO:0000313" key="9">
    <source>
        <dbReference type="Proteomes" id="UP001165085"/>
    </source>
</evidence>
<reference evidence="9" key="1">
    <citation type="journal article" date="2023" name="Commun. Biol.">
        <title>Genome analysis of Parmales, the sister group of diatoms, reveals the evolutionary specialization of diatoms from phago-mixotrophs to photoautotrophs.</title>
        <authorList>
            <person name="Ban H."/>
            <person name="Sato S."/>
            <person name="Yoshikawa S."/>
            <person name="Yamada K."/>
            <person name="Nakamura Y."/>
            <person name="Ichinomiya M."/>
            <person name="Sato N."/>
            <person name="Blanc-Mathieu R."/>
            <person name="Endo H."/>
            <person name="Kuwata A."/>
            <person name="Ogata H."/>
        </authorList>
    </citation>
    <scope>NUCLEOTIDE SEQUENCE [LARGE SCALE GENOMIC DNA]</scope>
    <source>
        <strain evidence="9">NIES 3701</strain>
    </source>
</reference>
<keyword evidence="3 7" id="KW-0460">Magnesium</keyword>
<evidence type="ECO:0000256" key="3">
    <source>
        <dbReference type="ARBA" id="ARBA00022842"/>
    </source>
</evidence>
<dbReference type="FunFam" id="3.40.50.300:FF:000563">
    <property type="entry name" value="Guanine nucleotide-binding protein alpha subunit"/>
    <property type="match status" value="1"/>
</dbReference>
<dbReference type="OrthoDB" id="5817230at2759"/>
<evidence type="ECO:0000256" key="7">
    <source>
        <dbReference type="PIRSR" id="PIRSR601019-2"/>
    </source>
</evidence>
<evidence type="ECO:0008006" key="10">
    <source>
        <dbReference type="Google" id="ProtNLM"/>
    </source>
</evidence>
<dbReference type="EMBL" id="BRXY01000123">
    <property type="protein sequence ID" value="GMH68224.1"/>
    <property type="molecule type" value="Genomic_DNA"/>
</dbReference>
<dbReference type="GO" id="GO:0001664">
    <property type="term" value="F:G protein-coupled receptor binding"/>
    <property type="evidence" value="ECO:0007669"/>
    <property type="project" value="TreeGrafter"/>
</dbReference>
<keyword evidence="1 7" id="KW-0479">Metal-binding</keyword>
<feature type="binding site" evidence="6">
    <location>
        <begin position="42"/>
        <end position="47"/>
    </location>
    <ligand>
        <name>GTP</name>
        <dbReference type="ChEBI" id="CHEBI:37565"/>
    </ligand>
</feature>
<keyword evidence="9" id="KW-1185">Reference proteome</keyword>
<dbReference type="PANTHER" id="PTHR10218:SF302">
    <property type="entry name" value="GUANINE NUCLEOTIDE-BINDING PROTEIN ALPHA-5 SUBUNIT"/>
    <property type="match status" value="1"/>
</dbReference>
<evidence type="ECO:0000256" key="1">
    <source>
        <dbReference type="ARBA" id="ARBA00022723"/>
    </source>
</evidence>
<accession>A0A9W7E4T8</accession>
<dbReference type="Gene3D" id="1.10.400.10">
    <property type="entry name" value="GI Alpha 1, domain 2-like"/>
    <property type="match status" value="1"/>
</dbReference>
<dbReference type="GO" id="GO:0007188">
    <property type="term" value="P:adenylate cyclase-modulating G protein-coupled receptor signaling pathway"/>
    <property type="evidence" value="ECO:0007669"/>
    <property type="project" value="TreeGrafter"/>
</dbReference>
<comment type="caution">
    <text evidence="8">The sequence shown here is derived from an EMBL/GenBank/DDBJ whole genome shotgun (WGS) entry which is preliminary data.</text>
</comment>
<dbReference type="CDD" id="cd00066">
    <property type="entry name" value="G-alpha"/>
    <property type="match status" value="1"/>
</dbReference>
<dbReference type="Proteomes" id="UP001165085">
    <property type="component" value="Unassembled WGS sequence"/>
</dbReference>
<keyword evidence="2 6" id="KW-0547">Nucleotide-binding</keyword>
<dbReference type="SMART" id="SM00275">
    <property type="entry name" value="G_alpha"/>
    <property type="match status" value="1"/>
</dbReference>
<dbReference type="PROSITE" id="PS51882">
    <property type="entry name" value="G_ALPHA"/>
    <property type="match status" value="1"/>
</dbReference>
<dbReference type="InterPro" id="IPR011025">
    <property type="entry name" value="GproteinA_insert"/>
</dbReference>
<dbReference type="GO" id="GO:0005737">
    <property type="term" value="C:cytoplasm"/>
    <property type="evidence" value="ECO:0007669"/>
    <property type="project" value="TreeGrafter"/>
</dbReference>
<keyword evidence="4 6" id="KW-0342">GTP-binding</keyword>
<dbReference type="PRINTS" id="PR00318">
    <property type="entry name" value="GPROTEINA"/>
</dbReference>
<feature type="binding site" evidence="6">
    <location>
        <begin position="167"/>
        <end position="173"/>
    </location>
    <ligand>
        <name>GTP</name>
        <dbReference type="ChEBI" id="CHEBI:37565"/>
    </ligand>
</feature>
<name>A0A9W7E4T8_9STRA</name>
<dbReference type="SUPFAM" id="SSF47895">
    <property type="entry name" value="Transducin (alpha subunit), insertion domain"/>
    <property type="match status" value="1"/>
</dbReference>
<dbReference type="Gene3D" id="3.40.50.300">
    <property type="entry name" value="P-loop containing nucleotide triphosphate hydrolases"/>
    <property type="match status" value="1"/>
</dbReference>
<dbReference type="GO" id="GO:0005525">
    <property type="term" value="F:GTP binding"/>
    <property type="evidence" value="ECO:0007669"/>
    <property type="project" value="UniProtKB-KW"/>
</dbReference>
<evidence type="ECO:0000256" key="4">
    <source>
        <dbReference type="ARBA" id="ARBA00023134"/>
    </source>
</evidence>
<feature type="binding site" evidence="6">
    <location>
        <position position="319"/>
    </location>
    <ligand>
        <name>GTP</name>
        <dbReference type="ChEBI" id="CHEBI:37565"/>
    </ligand>
</feature>
<organism evidence="8 9">
    <name type="scientific">Triparma strigata</name>
    <dbReference type="NCBI Taxonomy" id="1606541"/>
    <lineage>
        <taxon>Eukaryota</taxon>
        <taxon>Sar</taxon>
        <taxon>Stramenopiles</taxon>
        <taxon>Ochrophyta</taxon>
        <taxon>Bolidophyceae</taxon>
        <taxon>Parmales</taxon>
        <taxon>Triparmaceae</taxon>
        <taxon>Triparma</taxon>
    </lineage>
</organism>
<evidence type="ECO:0000256" key="6">
    <source>
        <dbReference type="PIRSR" id="PIRSR601019-1"/>
    </source>
</evidence>
<proteinExistence type="predicted"/>
<dbReference type="Pfam" id="PF00503">
    <property type="entry name" value="G-alpha"/>
    <property type="match status" value="1"/>
</dbReference>
<protein>
    <recommendedName>
        <fullName evidence="10">Guanine nucleotide-binding protein alpha-1 subunit</fullName>
    </recommendedName>
</protein>
<feature type="binding site" evidence="6">
    <location>
        <begin position="192"/>
        <end position="196"/>
    </location>
    <ligand>
        <name>GTP</name>
        <dbReference type="ChEBI" id="CHEBI:37565"/>
    </ligand>
</feature>
<dbReference type="GO" id="GO:0005834">
    <property type="term" value="C:heterotrimeric G-protein complex"/>
    <property type="evidence" value="ECO:0007669"/>
    <property type="project" value="TreeGrafter"/>
</dbReference>
<dbReference type="PANTHER" id="PTHR10218">
    <property type="entry name" value="GTP-BINDING PROTEIN ALPHA SUBUNIT"/>
    <property type="match status" value="1"/>
</dbReference>
<dbReference type="SUPFAM" id="SSF52540">
    <property type="entry name" value="P-loop containing nucleoside triphosphate hydrolases"/>
    <property type="match status" value="1"/>
</dbReference>
<dbReference type="GO" id="GO:0031683">
    <property type="term" value="F:G-protein beta/gamma-subunit complex binding"/>
    <property type="evidence" value="ECO:0007669"/>
    <property type="project" value="InterPro"/>
</dbReference>
<dbReference type="GO" id="GO:0003924">
    <property type="term" value="F:GTPase activity"/>
    <property type="evidence" value="ECO:0007669"/>
    <property type="project" value="InterPro"/>
</dbReference>
<evidence type="ECO:0000313" key="8">
    <source>
        <dbReference type="EMBL" id="GMH68224.1"/>
    </source>
</evidence>
<dbReference type="GO" id="GO:0046872">
    <property type="term" value="F:metal ion binding"/>
    <property type="evidence" value="ECO:0007669"/>
    <property type="project" value="UniProtKB-KW"/>
</dbReference>
<dbReference type="AlphaFoldDB" id="A0A9W7E4T8"/>
<gene>
    <name evidence="8" type="ORF">TrST_g5431</name>
</gene>
<keyword evidence="5" id="KW-0807">Transducer</keyword>
<evidence type="ECO:0000256" key="5">
    <source>
        <dbReference type="ARBA" id="ARBA00023224"/>
    </source>
</evidence>
<feature type="binding site" evidence="6">
    <location>
        <begin position="261"/>
        <end position="264"/>
    </location>
    <ligand>
        <name>GTP</name>
        <dbReference type="ChEBI" id="CHEBI:37565"/>
    </ligand>
</feature>
<feature type="binding site" evidence="7">
    <location>
        <position position="173"/>
    </location>
    <ligand>
        <name>Mg(2+)</name>
        <dbReference type="ChEBI" id="CHEBI:18420"/>
    </ligand>
</feature>
<dbReference type="InterPro" id="IPR027417">
    <property type="entry name" value="P-loop_NTPase"/>
</dbReference>
<evidence type="ECO:0000256" key="2">
    <source>
        <dbReference type="ARBA" id="ARBA00022741"/>
    </source>
</evidence>